<evidence type="ECO:0000313" key="2">
    <source>
        <dbReference type="Proteomes" id="UP000295438"/>
    </source>
</evidence>
<dbReference type="EMBL" id="SMUW01000016">
    <property type="protein sequence ID" value="TDK50838.1"/>
    <property type="molecule type" value="Genomic_DNA"/>
</dbReference>
<dbReference type="InterPro" id="IPR018534">
    <property type="entry name" value="Tet_reg_excision_RteC"/>
</dbReference>
<organism evidence="1 2">
    <name type="scientific">Algoriphagus formosus</name>
    <dbReference type="NCBI Taxonomy" id="2007308"/>
    <lineage>
        <taxon>Bacteria</taxon>
        <taxon>Pseudomonadati</taxon>
        <taxon>Bacteroidota</taxon>
        <taxon>Cytophagia</taxon>
        <taxon>Cytophagales</taxon>
        <taxon>Cyclobacteriaceae</taxon>
        <taxon>Algoriphagus</taxon>
    </lineage>
</organism>
<proteinExistence type="predicted"/>
<gene>
    <name evidence="1" type="ORF">E1898_00465</name>
</gene>
<dbReference type="AlphaFoldDB" id="A0A4R5VF11"/>
<evidence type="ECO:0008006" key="3">
    <source>
        <dbReference type="Google" id="ProtNLM"/>
    </source>
</evidence>
<name>A0A4R5VF11_9BACT</name>
<keyword evidence="2" id="KW-1185">Reference proteome</keyword>
<comment type="caution">
    <text evidence="1">The sequence shown here is derived from an EMBL/GenBank/DDBJ whole genome shotgun (WGS) entry which is preliminary data.</text>
</comment>
<dbReference type="RefSeq" id="WP_133389418.1">
    <property type="nucleotide sequence ID" value="NZ_SMUW01000016.1"/>
</dbReference>
<dbReference type="Proteomes" id="UP000295438">
    <property type="component" value="Unassembled WGS sequence"/>
</dbReference>
<evidence type="ECO:0000313" key="1">
    <source>
        <dbReference type="EMBL" id="TDK50838.1"/>
    </source>
</evidence>
<sequence length="282" mass="33186">MSITNYSEQVLTNLRRDLGILMLDGDNKLIQFESAFYLVDKALAKVKHYLSSYEFKTDEEEITFFKDLMSEFLKESVYFAELFNLESSKPPGPKKEIKRYFEGELKSIRSFLRNNQNLYNYLLLNKTNQDKVFFLRSSMTPIYKPNLFWQTLDTRFCTVYTLYFARIKGSLALSEFIDYQLKLLNGDESEPSYKRKNPLHWTGKKVELVELVYALKQTGVINHGRADLKEIAHRMGSFLGMNLQDFYKTFSEISIRKKSRTAFLDTLRDRLTDYLEKGEALN</sequence>
<accession>A0A4R5VF11</accession>
<dbReference type="Pfam" id="PF09357">
    <property type="entry name" value="RteC"/>
    <property type="match status" value="1"/>
</dbReference>
<protein>
    <recommendedName>
        <fullName evidence="3">Tetracycline regulation of excision, RteC</fullName>
    </recommendedName>
</protein>
<reference evidence="1 2" key="1">
    <citation type="submission" date="2019-03" db="EMBL/GenBank/DDBJ databases">
        <title>Algoriphagus aquimaris sp. nov., isolated form marine sediment in Pohang, Korea.</title>
        <authorList>
            <person name="Kim J."/>
            <person name="Yoon S.-H."/>
            <person name="Lee S.-S."/>
        </authorList>
    </citation>
    <scope>NUCLEOTIDE SEQUENCE [LARGE SCALE GENOMIC DNA]</scope>
    <source>
        <strain evidence="1 2">F21</strain>
    </source>
</reference>